<organism evidence="1 2">
    <name type="scientific">Massilia aquatica</name>
    <dbReference type="NCBI Taxonomy" id="2609000"/>
    <lineage>
        <taxon>Bacteria</taxon>
        <taxon>Pseudomonadati</taxon>
        <taxon>Pseudomonadota</taxon>
        <taxon>Betaproteobacteria</taxon>
        <taxon>Burkholderiales</taxon>
        <taxon>Oxalobacteraceae</taxon>
        <taxon>Telluria group</taxon>
        <taxon>Massilia</taxon>
    </lineage>
</organism>
<reference evidence="1 2" key="1">
    <citation type="submission" date="2019-09" db="EMBL/GenBank/DDBJ databases">
        <title>Taxonomy of Antarctic Massilia spp.: description of Massilia rubra sp. nov., Massilia aquatica sp. nov., Massilia mucilaginosa sp. nov., Massilia frigida sp. nov. isolated from streams, lakes and regoliths.</title>
        <authorList>
            <person name="Holochova P."/>
            <person name="Sedlacek I."/>
            <person name="Kralova S."/>
            <person name="Maslanova I."/>
            <person name="Busse H.-J."/>
            <person name="Stankova E."/>
            <person name="Vrbovska V."/>
            <person name="Kovarovic V."/>
            <person name="Bartak M."/>
            <person name="Svec P."/>
            <person name="Pantucek R."/>
        </authorList>
    </citation>
    <scope>NUCLEOTIDE SEQUENCE [LARGE SCALE GENOMIC DNA]</scope>
    <source>
        <strain evidence="1 2">CCM 8693</strain>
    </source>
</reference>
<keyword evidence="2" id="KW-1185">Reference proteome</keyword>
<evidence type="ECO:0000313" key="2">
    <source>
        <dbReference type="Proteomes" id="UP000819052"/>
    </source>
</evidence>
<proteinExistence type="predicted"/>
<accession>A0ABX0MD97</accession>
<evidence type="ECO:0000313" key="1">
    <source>
        <dbReference type="EMBL" id="NHZ40116.1"/>
    </source>
</evidence>
<gene>
    <name evidence="1" type="ORF">F1609_08075</name>
</gene>
<comment type="caution">
    <text evidence="1">The sequence shown here is derived from an EMBL/GenBank/DDBJ whole genome shotgun (WGS) entry which is preliminary data.</text>
</comment>
<name>A0ABX0MD97_9BURK</name>
<dbReference type="Proteomes" id="UP000819052">
    <property type="component" value="Unassembled WGS sequence"/>
</dbReference>
<dbReference type="Pfam" id="PF11367">
    <property type="entry name" value="Tail_completion_gp17"/>
    <property type="match status" value="1"/>
</dbReference>
<sequence>MILEATIFNALHELVDNRVFPDFAPEGTPRPYITYQAVGGNPINMIDGTVPDKELTRVQVNVWAGTRLEASGLGKQVENTLRDVAALQTTVLTGRMATFDEATKLRGTMQDFEFFF</sequence>
<dbReference type="RefSeq" id="WP_167075965.1">
    <property type="nucleotide sequence ID" value="NZ_VVIW01000003.1"/>
</dbReference>
<dbReference type="EMBL" id="VVIW01000003">
    <property type="protein sequence ID" value="NHZ40116.1"/>
    <property type="molecule type" value="Genomic_DNA"/>
</dbReference>
<dbReference type="InterPro" id="IPR021508">
    <property type="entry name" value="Gp17-like"/>
</dbReference>
<protein>
    <submittedName>
        <fullName evidence="1">DUF3168 domain-containing protein</fullName>
    </submittedName>
</protein>